<gene>
    <name evidence="1" type="ORF">PHMEG_00032504</name>
</gene>
<evidence type="ECO:0000313" key="1">
    <source>
        <dbReference type="EMBL" id="OWY97058.1"/>
    </source>
</evidence>
<proteinExistence type="predicted"/>
<accession>A0A225UW94</accession>
<organism evidence="1 2">
    <name type="scientific">Phytophthora megakarya</name>
    <dbReference type="NCBI Taxonomy" id="4795"/>
    <lineage>
        <taxon>Eukaryota</taxon>
        <taxon>Sar</taxon>
        <taxon>Stramenopiles</taxon>
        <taxon>Oomycota</taxon>
        <taxon>Peronosporomycetes</taxon>
        <taxon>Peronosporales</taxon>
        <taxon>Peronosporaceae</taxon>
        <taxon>Phytophthora</taxon>
    </lineage>
</organism>
<evidence type="ECO:0000313" key="2">
    <source>
        <dbReference type="Proteomes" id="UP000198211"/>
    </source>
</evidence>
<keyword evidence="2" id="KW-1185">Reference proteome</keyword>
<dbReference type="EMBL" id="NBNE01010895">
    <property type="protein sequence ID" value="OWY97058.1"/>
    <property type="molecule type" value="Genomic_DNA"/>
</dbReference>
<reference evidence="2" key="1">
    <citation type="submission" date="2017-03" db="EMBL/GenBank/DDBJ databases">
        <title>Phytopthora megakarya and P. palmivora, two closely related causual agents of cacao black pod achieved similar genome size and gene model numbers by different mechanisms.</title>
        <authorList>
            <person name="Ali S."/>
            <person name="Shao J."/>
            <person name="Larry D.J."/>
            <person name="Kronmiller B."/>
            <person name="Shen D."/>
            <person name="Strem M.D."/>
            <person name="Melnick R.L."/>
            <person name="Guiltinan M.J."/>
            <person name="Tyler B.M."/>
            <person name="Meinhardt L.W."/>
            <person name="Bailey B.A."/>
        </authorList>
    </citation>
    <scope>NUCLEOTIDE SEQUENCE [LARGE SCALE GENOMIC DNA]</scope>
    <source>
        <strain evidence="2">zdho120</strain>
    </source>
</reference>
<protein>
    <submittedName>
        <fullName evidence="1">Uncharacterized protein</fullName>
    </submittedName>
</protein>
<dbReference type="Proteomes" id="UP000198211">
    <property type="component" value="Unassembled WGS sequence"/>
</dbReference>
<dbReference type="OrthoDB" id="117933at2759"/>
<dbReference type="AlphaFoldDB" id="A0A225UW94"/>
<sequence length="124" mass="14361">MLRCIHPKKKPRNGELNADVLVRNGNVSSDRDLISHSTFKWNESSFDSFTRTCFALTNFHVEMNPLRSDDGRFYMSVMGRYASIAKRERTRRASTQRRYCRGRDARIAADFSIRTCLSFSSPSQ</sequence>
<comment type="caution">
    <text evidence="1">The sequence shown here is derived from an EMBL/GenBank/DDBJ whole genome shotgun (WGS) entry which is preliminary data.</text>
</comment>
<name>A0A225UW94_9STRA</name>